<evidence type="ECO:0000313" key="3">
    <source>
        <dbReference type="Proteomes" id="UP000011612"/>
    </source>
</evidence>
<accession>M0H8V0</accession>
<dbReference type="Proteomes" id="UP000011612">
    <property type="component" value="Unassembled WGS sequence"/>
</dbReference>
<gene>
    <name evidence="2" type="ORF">C453_18555</name>
</gene>
<comment type="caution">
    <text evidence="2">The sequence shown here is derived from an EMBL/GenBank/DDBJ whole genome shotgun (WGS) entry which is preliminary data.</text>
</comment>
<dbReference type="InterPro" id="IPR040624">
    <property type="entry name" value="HalOD1"/>
</dbReference>
<dbReference type="PATRIC" id="fig|1230453.4.peg.3692"/>
<dbReference type="EMBL" id="AOLK01000024">
    <property type="protein sequence ID" value="ELZ80966.1"/>
    <property type="molecule type" value="Genomic_DNA"/>
</dbReference>
<proteinExistence type="predicted"/>
<protein>
    <recommendedName>
        <fullName evidence="1">Halobacterial output domain-containing protein</fullName>
    </recommendedName>
</protein>
<name>M0H8V0_HALEO</name>
<keyword evidence="3" id="KW-1185">Reference proteome</keyword>
<evidence type="ECO:0000259" key="1">
    <source>
        <dbReference type="Pfam" id="PF18545"/>
    </source>
</evidence>
<evidence type="ECO:0000313" key="2">
    <source>
        <dbReference type="EMBL" id="ELZ80966.1"/>
    </source>
</evidence>
<dbReference type="Pfam" id="PF18545">
    <property type="entry name" value="HalOD1"/>
    <property type="match status" value="1"/>
</dbReference>
<feature type="domain" description="Halobacterial output" evidence="1">
    <location>
        <begin position="23"/>
        <end position="95"/>
    </location>
</feature>
<dbReference type="AlphaFoldDB" id="M0H8V0"/>
<reference evidence="2 3" key="1">
    <citation type="journal article" date="2014" name="PLoS Genet.">
        <title>Phylogenetically driven sequencing of extremely halophilic archaea reveals strategies for static and dynamic osmo-response.</title>
        <authorList>
            <person name="Becker E.A."/>
            <person name="Seitzer P.M."/>
            <person name="Tritt A."/>
            <person name="Larsen D."/>
            <person name="Krusor M."/>
            <person name="Yao A.I."/>
            <person name="Wu D."/>
            <person name="Madern D."/>
            <person name="Eisen J.A."/>
            <person name="Darling A.E."/>
            <person name="Facciotti M.T."/>
        </authorList>
    </citation>
    <scope>NUCLEOTIDE SEQUENCE [LARGE SCALE GENOMIC DNA]</scope>
    <source>
        <strain evidence="2 3">ATCC BAA-1513</strain>
    </source>
</reference>
<dbReference type="RefSeq" id="WP_008326945.1">
    <property type="nucleotide sequence ID" value="NZ_AOLK01000024.1"/>
</dbReference>
<dbReference type="OrthoDB" id="221929at2157"/>
<sequence length="102" mass="11136">MVSNSTGSCGEDGTIRAWFDWETETPSAALVEVLAIATDSDPTKLGPLNYAIDLDALDALVQPMEPRTAEHRTTVSFSVSDRRVTIHNTGEVVVQMEDLRES</sequence>
<organism evidence="2 3">
    <name type="scientific">Haloferax elongans ATCC BAA-1513</name>
    <dbReference type="NCBI Taxonomy" id="1230453"/>
    <lineage>
        <taxon>Archaea</taxon>
        <taxon>Methanobacteriati</taxon>
        <taxon>Methanobacteriota</taxon>
        <taxon>Stenosarchaea group</taxon>
        <taxon>Halobacteria</taxon>
        <taxon>Halobacteriales</taxon>
        <taxon>Haloferacaceae</taxon>
        <taxon>Haloferax</taxon>
    </lineage>
</organism>